<feature type="non-terminal residue" evidence="2">
    <location>
        <position position="239"/>
    </location>
</feature>
<proteinExistence type="predicted"/>
<feature type="compositionally biased region" description="Basic and acidic residues" evidence="1">
    <location>
        <begin position="224"/>
        <end position="239"/>
    </location>
</feature>
<dbReference type="Proteomes" id="UP000572837">
    <property type="component" value="Unassembled WGS sequence"/>
</dbReference>
<reference evidence="2 3" key="1">
    <citation type="submission" date="2020-02" db="EMBL/GenBank/DDBJ databases">
        <title>Bird 10,000 Genomes (B10K) Project - Family phase.</title>
        <authorList>
            <person name="Zhang G."/>
        </authorList>
    </citation>
    <scope>NUCLEOTIDE SEQUENCE [LARGE SCALE GENOMIC DNA]</scope>
    <source>
        <strain evidence="2">B10K-IZ-033-81</strain>
        <tissue evidence="2">Muscle</tissue>
    </source>
</reference>
<name>A0A7L4J1F0_9PASS</name>
<dbReference type="PRINTS" id="PR01217">
    <property type="entry name" value="PRICHEXTENSN"/>
</dbReference>
<evidence type="ECO:0000313" key="3">
    <source>
        <dbReference type="Proteomes" id="UP000572837"/>
    </source>
</evidence>
<evidence type="ECO:0000256" key="1">
    <source>
        <dbReference type="SAM" id="MobiDB-lite"/>
    </source>
</evidence>
<comment type="caution">
    <text evidence="2">The sequence shown here is derived from an EMBL/GenBank/DDBJ whole genome shotgun (WGS) entry which is preliminary data.</text>
</comment>
<keyword evidence="3" id="KW-1185">Reference proteome</keyword>
<feature type="non-terminal residue" evidence="2">
    <location>
        <position position="1"/>
    </location>
</feature>
<evidence type="ECO:0000313" key="2">
    <source>
        <dbReference type="EMBL" id="NXY34840.1"/>
    </source>
</evidence>
<organism evidence="2 3">
    <name type="scientific">Pomatorhinus ruficollis</name>
    <name type="common">streak-breasted scimitar babbler</name>
    <dbReference type="NCBI Taxonomy" id="932028"/>
    <lineage>
        <taxon>Eukaryota</taxon>
        <taxon>Metazoa</taxon>
        <taxon>Chordata</taxon>
        <taxon>Craniata</taxon>
        <taxon>Vertebrata</taxon>
        <taxon>Euteleostomi</taxon>
        <taxon>Archelosauria</taxon>
        <taxon>Archosauria</taxon>
        <taxon>Dinosauria</taxon>
        <taxon>Saurischia</taxon>
        <taxon>Theropoda</taxon>
        <taxon>Coelurosauria</taxon>
        <taxon>Aves</taxon>
        <taxon>Neognathae</taxon>
        <taxon>Neoaves</taxon>
        <taxon>Telluraves</taxon>
        <taxon>Australaves</taxon>
        <taxon>Passeriformes</taxon>
        <taxon>Sylvioidea</taxon>
        <taxon>Timaliidae</taxon>
        <taxon>Pomatorhinus</taxon>
    </lineage>
</organism>
<feature type="compositionally biased region" description="Pro residues" evidence="1">
    <location>
        <begin position="49"/>
        <end position="58"/>
    </location>
</feature>
<gene>
    <name evidence="2" type="primary">Aebp1_0</name>
    <name evidence="2" type="ORF">PORRUF_R07183</name>
</gene>
<feature type="compositionally biased region" description="Basic and acidic residues" evidence="1">
    <location>
        <begin position="67"/>
        <end position="76"/>
    </location>
</feature>
<feature type="compositionally biased region" description="Pro residues" evidence="1">
    <location>
        <begin position="158"/>
        <end position="192"/>
    </location>
</feature>
<protein>
    <submittedName>
        <fullName evidence="2">AEBP1 protein</fullName>
    </submittedName>
</protein>
<feature type="compositionally biased region" description="Acidic residues" evidence="1">
    <location>
        <begin position="197"/>
        <end position="209"/>
    </location>
</feature>
<accession>A0A7L4J1F0</accession>
<sequence length="239" mass="27308">KNKPPKKSKEKPPKGSENPPKGSEKPPKGSKKPKEKPPKATKPSGKKPPVLPSPPTEPPTTLQPSQGKEDEERPEPHQPLALSLFPEELPNERWGLGREDWNPEPQPEVPEELEPPTLDYNEQLEREDYEDFEYIRRQQKQPKPPSKRRPERVWPQPEETPQPLPPLPQAEPEEQPPQRPPQPLPQPLPPDPVTEGDYGEGFEPPDYDDWTYGLPLPTKPHKHPDKEDGMETGEEKIRP</sequence>
<feature type="compositionally biased region" description="Basic residues" evidence="1">
    <location>
        <begin position="137"/>
        <end position="150"/>
    </location>
</feature>
<dbReference type="AlphaFoldDB" id="A0A7L4J1F0"/>
<feature type="region of interest" description="Disordered" evidence="1">
    <location>
        <begin position="1"/>
        <end position="239"/>
    </location>
</feature>
<dbReference type="EMBL" id="VZSW01000598">
    <property type="protein sequence ID" value="NXY34840.1"/>
    <property type="molecule type" value="Genomic_DNA"/>
</dbReference>